<evidence type="ECO:0000313" key="11">
    <source>
        <dbReference type="EMBL" id="AGS35196.1"/>
    </source>
</evidence>
<dbReference type="AlphaFoldDB" id="S5TJX6"/>
<dbReference type="Gene3D" id="3.50.50.60">
    <property type="entry name" value="FAD/NAD(P)-binding domain"/>
    <property type="match status" value="2"/>
</dbReference>
<evidence type="ECO:0000313" key="12">
    <source>
        <dbReference type="Proteomes" id="UP000015388"/>
    </source>
</evidence>
<keyword evidence="12" id="KW-1185">Reference proteome</keyword>
<evidence type="ECO:0000256" key="5">
    <source>
        <dbReference type="ARBA" id="ARBA00023221"/>
    </source>
</evidence>
<evidence type="ECO:0000259" key="10">
    <source>
        <dbReference type="Pfam" id="PF00890"/>
    </source>
</evidence>
<reference evidence="11 12" key="1">
    <citation type="submission" date="2012-11" db="EMBL/GenBank/DDBJ databases">
        <title>The complete genome sequence of Corynebacterium maris Coryn-1 (=DSM 45190).</title>
        <authorList>
            <person name="Schaffert L."/>
            <person name="Albersmeier A."/>
            <person name="Kalinowski J."/>
            <person name="Ruckert C."/>
        </authorList>
    </citation>
    <scope>NUCLEOTIDE SEQUENCE [LARGE SCALE GENOMIC DNA]</scope>
    <source>
        <strain evidence="12">Coryn-1</strain>
    </source>
</reference>
<dbReference type="OrthoDB" id="9813348at2"/>
<evidence type="ECO:0000256" key="8">
    <source>
        <dbReference type="ARBA" id="ARBA00066536"/>
    </source>
</evidence>
<dbReference type="InterPro" id="IPR050315">
    <property type="entry name" value="FAD-oxidoreductase_2"/>
</dbReference>
<dbReference type="PATRIC" id="fig|1224163.3.peg.1731"/>
<evidence type="ECO:0000256" key="9">
    <source>
        <dbReference type="ARBA" id="ARBA00069709"/>
    </source>
</evidence>
<dbReference type="RefSeq" id="WP_020935129.1">
    <property type="nucleotide sequence ID" value="NC_021915.1"/>
</dbReference>
<evidence type="ECO:0000256" key="4">
    <source>
        <dbReference type="ARBA" id="ARBA00023002"/>
    </source>
</evidence>
<comment type="cofactor">
    <cofactor evidence="1">
        <name>FAD</name>
        <dbReference type="ChEBI" id="CHEBI:57692"/>
    </cofactor>
</comment>
<dbReference type="EC" id="1.3.99.4" evidence="8"/>
<evidence type="ECO:0000256" key="2">
    <source>
        <dbReference type="ARBA" id="ARBA00022630"/>
    </source>
</evidence>
<sequence>MSGTENAGKAYDLVVVGAGSGLFGAITAARAGLKVLVVEKSSYLGGSTALSGGGMWLPGNDVAAKGGAADAPERAEAYLDAVVGDTAPRELRTTYIKHAATVAEELSTATPLQFLHMRNYADYFSDVVGGSATGRSIEPRPFDLNSLGEDAAMVRRSAMQAPVPMPITGSDYRSMNLMRSLPAQAMPQIVKRVAQGVGGKMLGKNMVAGGTALAAGLVAGARKAGVEMWTDSPLSDLIVDDGRITGVVVDRNGEAVRVNTAGGVLLAAGGFDHNLQLRHKYQSTALRKGWAFGNPANTGDVLNIAQQVGAATSLLDQAWWFPAIPPAEEGAGPSVLLAERSLPGSMIVDATGNRFFNESADYMTAGKIILGQDDGQAPHLPAWLIFDRQYRNSYVFGGGVMPGMPLPKSWYDGGVAHKAASIEELADAIGVTGLPAGVERFNLLASQGNDDDFGRGQSHYDRYYGDPTNTPNPNLRPLRKGPFYAVQVVPGDLGTCGGVDADEHARVLGEDGAPIEGLYASGNVSANVFGKFYPGPGATIGQGMVFSWLAARHVTEQLEQRKKAPVSAT</sequence>
<dbReference type="STRING" id="1224163.B841_08615"/>
<dbReference type="GO" id="GO:0047571">
    <property type="term" value="F:3-oxosteroid 1-dehydrogenase activity"/>
    <property type="evidence" value="ECO:0007669"/>
    <property type="project" value="UniProtKB-EC"/>
</dbReference>
<dbReference type="Proteomes" id="UP000015388">
    <property type="component" value="Chromosome"/>
</dbReference>
<dbReference type="eggNOG" id="COG1053">
    <property type="taxonomic scope" value="Bacteria"/>
</dbReference>
<protein>
    <recommendedName>
        <fullName evidence="9">3-oxosteroid 1-dehydrogenase</fullName>
        <ecNumber evidence="8">1.3.99.4</ecNumber>
    </recommendedName>
</protein>
<proteinExistence type="inferred from homology"/>
<dbReference type="FunFam" id="3.50.50.60:FF:000208">
    <property type="entry name" value="3-ketosteroid dehydrogenase"/>
    <property type="match status" value="1"/>
</dbReference>
<dbReference type="SUPFAM" id="SSF56425">
    <property type="entry name" value="Succinate dehydrogenase/fumarate reductase flavoprotein, catalytic domain"/>
    <property type="match status" value="1"/>
</dbReference>
<dbReference type="Gene3D" id="3.90.700.10">
    <property type="entry name" value="Succinate dehydrogenase/fumarate reductase flavoprotein, catalytic domain"/>
    <property type="match status" value="1"/>
</dbReference>
<keyword evidence="5" id="KW-0753">Steroid metabolism</keyword>
<feature type="domain" description="FAD-dependent oxidoreductase 2 FAD-binding" evidence="10">
    <location>
        <begin position="12"/>
        <end position="539"/>
    </location>
</feature>
<keyword evidence="4" id="KW-0560">Oxidoreductase</keyword>
<dbReference type="InterPro" id="IPR003953">
    <property type="entry name" value="FAD-dep_OxRdtase_2_FAD-bd"/>
</dbReference>
<dbReference type="HOGENOM" id="CLU_011398_4_2_11"/>
<dbReference type="InterPro" id="IPR036188">
    <property type="entry name" value="FAD/NAD-bd_sf"/>
</dbReference>
<name>S5TJX6_9CORY</name>
<keyword evidence="5" id="KW-0443">Lipid metabolism</keyword>
<dbReference type="EMBL" id="CP003924">
    <property type="protein sequence ID" value="AGS35196.1"/>
    <property type="molecule type" value="Genomic_DNA"/>
</dbReference>
<dbReference type="Pfam" id="PF00890">
    <property type="entry name" value="FAD_binding_2"/>
    <property type="match status" value="1"/>
</dbReference>
<evidence type="ECO:0000256" key="7">
    <source>
        <dbReference type="ARBA" id="ARBA00061147"/>
    </source>
</evidence>
<dbReference type="SUPFAM" id="SSF51905">
    <property type="entry name" value="FAD/NAD(P)-binding domain"/>
    <property type="match status" value="1"/>
</dbReference>
<evidence type="ECO:0000256" key="3">
    <source>
        <dbReference type="ARBA" id="ARBA00022827"/>
    </source>
</evidence>
<evidence type="ECO:0000256" key="1">
    <source>
        <dbReference type="ARBA" id="ARBA00001974"/>
    </source>
</evidence>
<keyword evidence="2" id="KW-0285">Flavoprotein</keyword>
<organism evidence="11 12">
    <name type="scientific">Corynebacterium maris DSM 45190</name>
    <dbReference type="NCBI Taxonomy" id="1224163"/>
    <lineage>
        <taxon>Bacteria</taxon>
        <taxon>Bacillati</taxon>
        <taxon>Actinomycetota</taxon>
        <taxon>Actinomycetes</taxon>
        <taxon>Mycobacteriales</taxon>
        <taxon>Corynebacteriaceae</taxon>
        <taxon>Corynebacterium</taxon>
    </lineage>
</organism>
<dbReference type="KEGG" id="cmd:B841_08615"/>
<comment type="similarity">
    <text evidence="7">Belongs to the FAD-dependent oxidoreductase 2 family. 3-oxosteroid dehydrogenase subfamily.</text>
</comment>
<accession>S5TJX6</accession>
<dbReference type="InterPro" id="IPR027477">
    <property type="entry name" value="Succ_DH/fumarate_Rdtase_cat_sf"/>
</dbReference>
<evidence type="ECO:0000256" key="6">
    <source>
        <dbReference type="ARBA" id="ARBA00051951"/>
    </source>
</evidence>
<dbReference type="GO" id="GO:0008202">
    <property type="term" value="P:steroid metabolic process"/>
    <property type="evidence" value="ECO:0007669"/>
    <property type="project" value="UniProtKB-KW"/>
</dbReference>
<dbReference type="PANTHER" id="PTHR43400:SF10">
    <property type="entry name" value="3-OXOSTEROID 1-DEHYDROGENASE"/>
    <property type="match status" value="1"/>
</dbReference>
<comment type="catalytic activity">
    <reaction evidence="6">
        <text>a 3-oxosteroid + A = a 3-oxo-Delta(1)-steroid + AH2</text>
        <dbReference type="Rhea" id="RHEA:13329"/>
        <dbReference type="ChEBI" id="CHEBI:13193"/>
        <dbReference type="ChEBI" id="CHEBI:17499"/>
        <dbReference type="ChEBI" id="CHEBI:20156"/>
        <dbReference type="ChEBI" id="CHEBI:47788"/>
        <dbReference type="EC" id="1.3.99.4"/>
    </reaction>
</comment>
<keyword evidence="3" id="KW-0274">FAD</keyword>
<gene>
    <name evidence="11" type="ORF">B841_08615</name>
</gene>
<dbReference type="PANTHER" id="PTHR43400">
    <property type="entry name" value="FUMARATE REDUCTASE"/>
    <property type="match status" value="1"/>
</dbReference>